<gene>
    <name evidence="1" type="ORF">METZ01_LOCUS289736</name>
</gene>
<reference evidence="1" key="1">
    <citation type="submission" date="2018-05" db="EMBL/GenBank/DDBJ databases">
        <authorList>
            <person name="Lanie J.A."/>
            <person name="Ng W.-L."/>
            <person name="Kazmierczak K.M."/>
            <person name="Andrzejewski T.M."/>
            <person name="Davidsen T.M."/>
            <person name="Wayne K.J."/>
            <person name="Tettelin H."/>
            <person name="Glass J.I."/>
            <person name="Rusch D."/>
            <person name="Podicherti R."/>
            <person name="Tsui H.-C.T."/>
            <person name="Winkler M.E."/>
        </authorList>
    </citation>
    <scope>NUCLEOTIDE SEQUENCE</scope>
</reference>
<protein>
    <submittedName>
        <fullName evidence="1">Uncharacterized protein</fullName>
    </submittedName>
</protein>
<dbReference type="EMBL" id="UINC01087481">
    <property type="protein sequence ID" value="SVC36882.1"/>
    <property type="molecule type" value="Genomic_DNA"/>
</dbReference>
<evidence type="ECO:0000313" key="1">
    <source>
        <dbReference type="EMBL" id="SVC36882.1"/>
    </source>
</evidence>
<dbReference type="AlphaFoldDB" id="A0A382LP32"/>
<organism evidence="1">
    <name type="scientific">marine metagenome</name>
    <dbReference type="NCBI Taxonomy" id="408172"/>
    <lineage>
        <taxon>unclassified sequences</taxon>
        <taxon>metagenomes</taxon>
        <taxon>ecological metagenomes</taxon>
    </lineage>
</organism>
<sequence>MIIFERLRFGLDSLNLMEISCPSCDEAVLIADENIGENLERPLCQQFIEFEEPES</sequence>
<accession>A0A382LP32</accession>
<proteinExistence type="predicted"/>
<name>A0A382LP32_9ZZZZ</name>